<protein>
    <recommendedName>
        <fullName evidence="5">MYND-type domain-containing protein</fullName>
    </recommendedName>
</protein>
<keyword evidence="2 4" id="KW-0863">Zinc-finger</keyword>
<evidence type="ECO:0000256" key="2">
    <source>
        <dbReference type="ARBA" id="ARBA00022771"/>
    </source>
</evidence>
<dbReference type="GO" id="GO:0008270">
    <property type="term" value="F:zinc ion binding"/>
    <property type="evidence" value="ECO:0007669"/>
    <property type="project" value="UniProtKB-KW"/>
</dbReference>
<comment type="caution">
    <text evidence="6">The sequence shown here is derived from an EMBL/GenBank/DDBJ whole genome shotgun (WGS) entry which is preliminary data.</text>
</comment>
<dbReference type="InterPro" id="IPR007320">
    <property type="entry name" value="PDCD2_C"/>
</dbReference>
<evidence type="ECO:0000256" key="1">
    <source>
        <dbReference type="ARBA" id="ARBA00022723"/>
    </source>
</evidence>
<keyword evidence="7" id="KW-1185">Reference proteome</keyword>
<sequence length="259" mass="29461">MDDDFLDLDNAGSVDVGFAEKCDPWKLESHFFPSKIGGKPAWLNFSHGTSHCGKCQSVNYCCREHQVADWKAGHNSECSSGKADPQRKCPLMLPEWEIEIEAEELTDETREGNREKSEEEKMKEYENLIKEGKAGTMHGDSSADPDFDAMNEDKEDVVFKKFKKRIAATPDQVLRYEKDGEPLWVSQEHQPNAIPPCEYCGGERTFEFQILPQMLNHLSLDQIGKSIDWGTIAIFTCKESCDNGDAYKSEFVYKQDIVQ</sequence>
<gene>
    <name evidence="6" type="ORF">CLODIP_2_CD07885</name>
</gene>
<keyword evidence="3" id="KW-0862">Zinc</keyword>
<organism evidence="6 7">
    <name type="scientific">Cloeon dipterum</name>
    <dbReference type="NCBI Taxonomy" id="197152"/>
    <lineage>
        <taxon>Eukaryota</taxon>
        <taxon>Metazoa</taxon>
        <taxon>Ecdysozoa</taxon>
        <taxon>Arthropoda</taxon>
        <taxon>Hexapoda</taxon>
        <taxon>Insecta</taxon>
        <taxon>Pterygota</taxon>
        <taxon>Palaeoptera</taxon>
        <taxon>Ephemeroptera</taxon>
        <taxon>Pisciforma</taxon>
        <taxon>Baetidae</taxon>
        <taxon>Cloeon</taxon>
    </lineage>
</organism>
<evidence type="ECO:0000313" key="7">
    <source>
        <dbReference type="Proteomes" id="UP000494165"/>
    </source>
</evidence>
<dbReference type="Gene3D" id="6.10.140.2220">
    <property type="match status" value="1"/>
</dbReference>
<dbReference type="OrthoDB" id="443682at2759"/>
<dbReference type="Pfam" id="PF01753">
    <property type="entry name" value="zf-MYND"/>
    <property type="match status" value="1"/>
</dbReference>
<dbReference type="GO" id="GO:0005634">
    <property type="term" value="C:nucleus"/>
    <property type="evidence" value="ECO:0007669"/>
    <property type="project" value="TreeGrafter"/>
</dbReference>
<dbReference type="PANTHER" id="PTHR12298">
    <property type="entry name" value="PCDC2 PROGRAMMED CELL DEATH PROTEIN 2 -RELATED"/>
    <property type="match status" value="1"/>
</dbReference>
<dbReference type="Proteomes" id="UP000494165">
    <property type="component" value="Unassembled WGS sequence"/>
</dbReference>
<dbReference type="AlphaFoldDB" id="A0A8S1BVN8"/>
<dbReference type="InterPro" id="IPR002893">
    <property type="entry name" value="Znf_MYND"/>
</dbReference>
<evidence type="ECO:0000313" key="6">
    <source>
        <dbReference type="EMBL" id="CAB3359666.1"/>
    </source>
</evidence>
<evidence type="ECO:0000256" key="4">
    <source>
        <dbReference type="PROSITE-ProRule" id="PRU00134"/>
    </source>
</evidence>
<dbReference type="EMBL" id="CADEPI010000002">
    <property type="protein sequence ID" value="CAB3359666.1"/>
    <property type="molecule type" value="Genomic_DNA"/>
</dbReference>
<proteinExistence type="predicted"/>
<feature type="domain" description="MYND-type" evidence="5">
    <location>
        <begin position="19"/>
        <end position="78"/>
    </location>
</feature>
<dbReference type="PANTHER" id="PTHR12298:SF4">
    <property type="entry name" value="PROGRAMMED CELL DEATH PROTEIN 2"/>
    <property type="match status" value="1"/>
</dbReference>
<dbReference type="SUPFAM" id="SSF144232">
    <property type="entry name" value="HIT/MYND zinc finger-like"/>
    <property type="match status" value="1"/>
</dbReference>
<dbReference type="GO" id="GO:0005737">
    <property type="term" value="C:cytoplasm"/>
    <property type="evidence" value="ECO:0007669"/>
    <property type="project" value="InterPro"/>
</dbReference>
<keyword evidence="1" id="KW-0479">Metal-binding</keyword>
<reference evidence="6 7" key="1">
    <citation type="submission" date="2020-04" db="EMBL/GenBank/DDBJ databases">
        <authorList>
            <person name="Alioto T."/>
            <person name="Alioto T."/>
            <person name="Gomez Garrido J."/>
        </authorList>
    </citation>
    <scope>NUCLEOTIDE SEQUENCE [LARGE SCALE GENOMIC DNA]</scope>
</reference>
<name>A0A8S1BVN8_9INSE</name>
<dbReference type="Pfam" id="PF04194">
    <property type="entry name" value="PDCD2_C"/>
    <property type="match status" value="1"/>
</dbReference>
<evidence type="ECO:0000256" key="3">
    <source>
        <dbReference type="ARBA" id="ARBA00022833"/>
    </source>
</evidence>
<evidence type="ECO:0000259" key="5">
    <source>
        <dbReference type="PROSITE" id="PS50865"/>
    </source>
</evidence>
<accession>A0A8S1BVN8</accession>
<dbReference type="PROSITE" id="PS50865">
    <property type="entry name" value="ZF_MYND_2"/>
    <property type="match status" value="1"/>
</dbReference>